<feature type="region of interest" description="Disordered" evidence="1">
    <location>
        <begin position="1"/>
        <end position="32"/>
    </location>
</feature>
<name>A0A916RU26_9BACT</name>
<feature type="compositionally biased region" description="Polar residues" evidence="1">
    <location>
        <begin position="1"/>
        <end position="17"/>
    </location>
</feature>
<protein>
    <submittedName>
        <fullName evidence="2">Uncharacterized protein</fullName>
    </submittedName>
</protein>
<gene>
    <name evidence="2" type="ORF">GCM10011507_20660</name>
</gene>
<reference evidence="2" key="1">
    <citation type="journal article" date="2014" name="Int. J. Syst. Evol. Microbiol.">
        <title>Complete genome sequence of Corynebacterium casei LMG S-19264T (=DSM 44701T), isolated from a smear-ripened cheese.</title>
        <authorList>
            <consortium name="US DOE Joint Genome Institute (JGI-PGF)"/>
            <person name="Walter F."/>
            <person name="Albersmeier A."/>
            <person name="Kalinowski J."/>
            <person name="Ruckert C."/>
        </authorList>
    </citation>
    <scope>NUCLEOTIDE SEQUENCE</scope>
    <source>
        <strain evidence="2">CGMCC 1.15447</strain>
    </source>
</reference>
<sequence length="108" mass="11906">MTSLQSTSPASLRSGSPSVREHRGGLVSDQRPYIINGQRRKPASSVQQYLSLFPHEAEDARLTGSTRSLFRRLLALNLPNAQADVNVSQELKCEIIQGLFGRSRSKIA</sequence>
<comment type="caution">
    <text evidence="2">The sequence shown here is derived from an EMBL/GenBank/DDBJ whole genome shotgun (WGS) entry which is preliminary data.</text>
</comment>
<evidence type="ECO:0000313" key="3">
    <source>
        <dbReference type="Proteomes" id="UP000648801"/>
    </source>
</evidence>
<keyword evidence="3" id="KW-1185">Reference proteome</keyword>
<dbReference type="RefSeq" id="WP_188759214.1">
    <property type="nucleotide sequence ID" value="NZ_BMJB01000001.1"/>
</dbReference>
<dbReference type="EMBL" id="BMJB01000001">
    <property type="protein sequence ID" value="GGA69054.1"/>
    <property type="molecule type" value="Genomic_DNA"/>
</dbReference>
<accession>A0A916RU26</accession>
<proteinExistence type="predicted"/>
<evidence type="ECO:0000256" key="1">
    <source>
        <dbReference type="SAM" id="MobiDB-lite"/>
    </source>
</evidence>
<evidence type="ECO:0000313" key="2">
    <source>
        <dbReference type="EMBL" id="GGA69054.1"/>
    </source>
</evidence>
<dbReference type="Proteomes" id="UP000648801">
    <property type="component" value="Unassembled WGS sequence"/>
</dbReference>
<organism evidence="2 3">
    <name type="scientific">Edaphobacter acidisoli</name>
    <dbReference type="NCBI Taxonomy" id="2040573"/>
    <lineage>
        <taxon>Bacteria</taxon>
        <taxon>Pseudomonadati</taxon>
        <taxon>Acidobacteriota</taxon>
        <taxon>Terriglobia</taxon>
        <taxon>Terriglobales</taxon>
        <taxon>Acidobacteriaceae</taxon>
        <taxon>Edaphobacter</taxon>
    </lineage>
</organism>
<reference evidence="2" key="2">
    <citation type="submission" date="2020-09" db="EMBL/GenBank/DDBJ databases">
        <authorList>
            <person name="Sun Q."/>
            <person name="Zhou Y."/>
        </authorList>
    </citation>
    <scope>NUCLEOTIDE SEQUENCE</scope>
    <source>
        <strain evidence="2">CGMCC 1.15447</strain>
    </source>
</reference>
<dbReference type="AlphaFoldDB" id="A0A916RU26"/>